<proteinExistence type="predicted"/>
<dbReference type="KEGG" id="bfz:BAU07_16020"/>
<protein>
    <recommendedName>
        <fullName evidence="3">DUF72 domain-containing protein</fullName>
    </recommendedName>
</protein>
<name>A0A193GFN9_9BORD</name>
<reference evidence="1 2" key="1">
    <citation type="submission" date="2016-06" db="EMBL/GenBank/DDBJ databases">
        <title>Complete genome sequences of Bordetella bronchialis and Bordetella flabilis.</title>
        <authorList>
            <person name="LiPuma J.J."/>
            <person name="Spilker T."/>
        </authorList>
    </citation>
    <scope>NUCLEOTIDE SEQUENCE [LARGE SCALE GENOMIC DNA]</scope>
    <source>
        <strain evidence="1 2">AU10664</strain>
    </source>
</reference>
<sequence length="269" mass="30360">MAEGRIRVGIGGWTYEPWRKTFFPDDLPHSRELEYASRQVTAIEVNGTYYSTQKPASFARWRDETPDDFIFSLKASRYATNRRVLAEAGDSVQRFLNSGITELRDKLGPIVWQFAPTKAFDPDDFEAFLALLPDRVDDRRLRHVMDVRHESFMDPGYLKLARKYKVATVHTDSDKYPSFADLTGGFVYARLMRSSAANRAGYAPKALDAWAERARCWAAGGEPDDLPRVAEATKQPAAAKGRDVFVFFINGDKEKAPAAAQALLQRLAK</sequence>
<dbReference type="Pfam" id="PF01904">
    <property type="entry name" value="DUF72"/>
    <property type="match status" value="1"/>
</dbReference>
<dbReference type="PANTHER" id="PTHR30348">
    <property type="entry name" value="UNCHARACTERIZED PROTEIN YECE"/>
    <property type="match status" value="1"/>
</dbReference>
<dbReference type="Proteomes" id="UP000091926">
    <property type="component" value="Chromosome"/>
</dbReference>
<dbReference type="SUPFAM" id="SSF117396">
    <property type="entry name" value="TM1631-like"/>
    <property type="match status" value="1"/>
</dbReference>
<dbReference type="InterPro" id="IPR036520">
    <property type="entry name" value="UPF0759_sf"/>
</dbReference>
<keyword evidence="2" id="KW-1185">Reference proteome</keyword>
<evidence type="ECO:0008006" key="3">
    <source>
        <dbReference type="Google" id="ProtNLM"/>
    </source>
</evidence>
<dbReference type="EMBL" id="CP016172">
    <property type="protein sequence ID" value="ANN78413.1"/>
    <property type="molecule type" value="Genomic_DNA"/>
</dbReference>
<dbReference type="STRING" id="463014.BAU07_16020"/>
<evidence type="ECO:0000313" key="1">
    <source>
        <dbReference type="EMBL" id="ANN78413.1"/>
    </source>
</evidence>
<dbReference type="Gene3D" id="3.20.20.410">
    <property type="entry name" value="Protein of unknown function UPF0759"/>
    <property type="match status" value="1"/>
</dbReference>
<dbReference type="AlphaFoldDB" id="A0A193GFN9"/>
<dbReference type="OrthoDB" id="9780310at2"/>
<dbReference type="RefSeq" id="WP_066659511.1">
    <property type="nucleotide sequence ID" value="NZ_CBCSCL010000056.1"/>
</dbReference>
<accession>A0A193GFN9</accession>
<organism evidence="1 2">
    <name type="scientific">Bordetella flabilis</name>
    <dbReference type="NCBI Taxonomy" id="463014"/>
    <lineage>
        <taxon>Bacteria</taxon>
        <taxon>Pseudomonadati</taxon>
        <taxon>Pseudomonadota</taxon>
        <taxon>Betaproteobacteria</taxon>
        <taxon>Burkholderiales</taxon>
        <taxon>Alcaligenaceae</taxon>
        <taxon>Bordetella</taxon>
    </lineage>
</organism>
<evidence type="ECO:0000313" key="2">
    <source>
        <dbReference type="Proteomes" id="UP000091926"/>
    </source>
</evidence>
<dbReference type="InterPro" id="IPR002763">
    <property type="entry name" value="DUF72"/>
</dbReference>
<gene>
    <name evidence="1" type="ORF">BAU07_16020</name>
</gene>
<dbReference type="PANTHER" id="PTHR30348:SF4">
    <property type="entry name" value="DUF72 DOMAIN-CONTAINING PROTEIN"/>
    <property type="match status" value="1"/>
</dbReference>